<protein>
    <submittedName>
        <fullName evidence="1">Uncharacterized protein</fullName>
    </submittedName>
</protein>
<reference evidence="1 2" key="1">
    <citation type="journal article" date="2018" name="Evol. Lett.">
        <title>Horizontal gene cluster transfer increased hallucinogenic mushroom diversity.</title>
        <authorList>
            <person name="Reynolds H.T."/>
            <person name="Vijayakumar V."/>
            <person name="Gluck-Thaler E."/>
            <person name="Korotkin H.B."/>
            <person name="Matheny P.B."/>
            <person name="Slot J.C."/>
        </authorList>
    </citation>
    <scope>NUCLEOTIDE SEQUENCE [LARGE SCALE GENOMIC DNA]</scope>
    <source>
        <strain evidence="1 2">2631</strain>
    </source>
</reference>
<dbReference type="InParanoid" id="A0A409XDV0"/>
<dbReference type="EMBL" id="NHYD01001970">
    <property type="protein sequence ID" value="PPQ88963.1"/>
    <property type="molecule type" value="Genomic_DNA"/>
</dbReference>
<name>A0A409XDV0_PSICY</name>
<accession>A0A409XDV0</accession>
<keyword evidence="2" id="KW-1185">Reference proteome</keyword>
<gene>
    <name evidence="1" type="ORF">CVT25_005062</name>
</gene>
<sequence length="392" mass="42829">MPKNLNLVHCVDAEEWNDSNVMDSTDDLNFRYASEASFDLPLSSATLFLISRGENLGGAVRVVTSEEQADDSAKVLISLRYYEEKVRDWTKVCLLSRDEDEDGVGVFTPLWRGGRRSDRRLHTVNYQITVTLPALVSEASPLQIKHLETDLPNTAHRLEDLSNVSFDRISLRATNGPIDLEVRLTALLRYLLLTEMMVLQSLTTQSSSIATTNGHITGTLSSSLLSRLTATNGPIKVRVNLTSTEQSNATFVAHTTNGPIQADISLISTAGTGGTFHVSTTTTNSPLSVKFPTSPVGSTLHLEAKTTNSPAVVSLDSAYEGSFSLLTSRYFHPRLHVNEEVEDPSGKGRQRRVDVKEVKRGEVYGDVLWGDEPQAKGAVIVSTTNSPVSLNV</sequence>
<proteinExistence type="predicted"/>
<comment type="caution">
    <text evidence="1">The sequence shown here is derived from an EMBL/GenBank/DDBJ whole genome shotgun (WGS) entry which is preliminary data.</text>
</comment>
<dbReference type="AlphaFoldDB" id="A0A409XDV0"/>
<organism evidence="1 2">
    <name type="scientific">Psilocybe cyanescens</name>
    <dbReference type="NCBI Taxonomy" id="93625"/>
    <lineage>
        <taxon>Eukaryota</taxon>
        <taxon>Fungi</taxon>
        <taxon>Dikarya</taxon>
        <taxon>Basidiomycota</taxon>
        <taxon>Agaricomycotina</taxon>
        <taxon>Agaricomycetes</taxon>
        <taxon>Agaricomycetidae</taxon>
        <taxon>Agaricales</taxon>
        <taxon>Agaricineae</taxon>
        <taxon>Strophariaceae</taxon>
        <taxon>Psilocybe</taxon>
    </lineage>
</organism>
<evidence type="ECO:0000313" key="1">
    <source>
        <dbReference type="EMBL" id="PPQ88963.1"/>
    </source>
</evidence>
<dbReference type="Proteomes" id="UP000283269">
    <property type="component" value="Unassembled WGS sequence"/>
</dbReference>
<dbReference type="STRING" id="93625.A0A409XDV0"/>
<evidence type="ECO:0000313" key="2">
    <source>
        <dbReference type="Proteomes" id="UP000283269"/>
    </source>
</evidence>
<dbReference type="OrthoDB" id="5570013at2759"/>